<organism evidence="8 9">
    <name type="scientific">Malassezia cuniculi</name>
    <dbReference type="NCBI Taxonomy" id="948313"/>
    <lineage>
        <taxon>Eukaryota</taxon>
        <taxon>Fungi</taxon>
        <taxon>Dikarya</taxon>
        <taxon>Basidiomycota</taxon>
        <taxon>Ustilaginomycotina</taxon>
        <taxon>Malasseziomycetes</taxon>
        <taxon>Malasseziales</taxon>
        <taxon>Malasseziaceae</taxon>
        <taxon>Malassezia</taxon>
    </lineage>
</organism>
<dbReference type="Gene3D" id="1.25.40.10">
    <property type="entry name" value="Tetratricopeptide repeat domain"/>
    <property type="match status" value="1"/>
</dbReference>
<dbReference type="GO" id="GO:0005052">
    <property type="term" value="F:peroxisome matrix targeting signal-1 binding"/>
    <property type="evidence" value="ECO:0007669"/>
    <property type="project" value="TreeGrafter"/>
</dbReference>
<dbReference type="SUPFAM" id="SSF48452">
    <property type="entry name" value="TPR-like"/>
    <property type="match status" value="1"/>
</dbReference>
<comment type="similarity">
    <text evidence="2">Belongs to the peroxisomal targeting signal receptor family.</text>
</comment>
<evidence type="ECO:0000256" key="3">
    <source>
        <dbReference type="ARBA" id="ARBA00022490"/>
    </source>
</evidence>
<dbReference type="InterPro" id="IPR011990">
    <property type="entry name" value="TPR-like_helical_dom_sf"/>
</dbReference>
<dbReference type="AlphaFoldDB" id="A0AAF0J700"/>
<reference evidence="8" key="1">
    <citation type="submission" date="2023-03" db="EMBL/GenBank/DDBJ databases">
        <title>Mating type loci evolution in Malassezia.</title>
        <authorList>
            <person name="Coelho M.A."/>
        </authorList>
    </citation>
    <scope>NUCLEOTIDE SEQUENCE</scope>
    <source>
        <strain evidence="8">CBS 11721</strain>
    </source>
</reference>
<keyword evidence="5 6" id="KW-0802">TPR repeat</keyword>
<feature type="repeat" description="TPR" evidence="6">
    <location>
        <begin position="389"/>
        <end position="422"/>
    </location>
</feature>
<dbReference type="Pfam" id="PF13432">
    <property type="entry name" value="TPR_16"/>
    <property type="match status" value="1"/>
</dbReference>
<keyword evidence="9" id="KW-1185">Reference proteome</keyword>
<evidence type="ECO:0000256" key="5">
    <source>
        <dbReference type="ARBA" id="ARBA00022803"/>
    </source>
</evidence>
<keyword evidence="3" id="KW-0963">Cytoplasm</keyword>
<proteinExistence type="inferred from homology"/>
<gene>
    <name evidence="8" type="primary">PEX5</name>
    <name evidence="8" type="ORF">MCUN1_002589</name>
</gene>
<dbReference type="Proteomes" id="UP001219933">
    <property type="component" value="Chromosome 3"/>
</dbReference>
<keyword evidence="8" id="KW-0675">Receptor</keyword>
<evidence type="ECO:0000256" key="4">
    <source>
        <dbReference type="ARBA" id="ARBA00022737"/>
    </source>
</evidence>
<dbReference type="InterPro" id="IPR024111">
    <property type="entry name" value="PEX5/PEX5L"/>
</dbReference>
<evidence type="ECO:0000256" key="7">
    <source>
        <dbReference type="SAM" id="MobiDB-lite"/>
    </source>
</evidence>
<dbReference type="GO" id="GO:0016560">
    <property type="term" value="P:protein import into peroxisome matrix, docking"/>
    <property type="evidence" value="ECO:0007669"/>
    <property type="project" value="TreeGrafter"/>
</dbReference>
<sequence>MAFQQMLSGAECAAPNNLRQFMKHTQTDRTLQQDTMQPGRPAANTFRTANIGGGAAPEMDAFMQRGAPGFDMSGMRGEMDAIRGGMVARPTGPSGSAWASEMRTAPAPAPAQAQAAGGWSEQFAARPVGPVGPAQAGSAGPMREAHAARMHMPMMGMGMGMSGMGVGMGMRSSVAPPREVIAPGGQRVYELDDEQWEEQFKRLEEEDVQSKGKEKDKAETDDEARLREFRERLFGDEKDPNPRFEELWQTLKDEEAMLGRNHLDELAKWEQQLVDAIRDDDPTAAYSHPGGGIGLGADAIRESAGIDGTEDRLRKMFTEVGEDGFPKLDEYKPQAKNPYAANPSPFAEGMRLMENNGSLSEAALLFEAAVQQDQQQRPEGLELDNAERSRVWQKLGECQAMNEHEMAAIQALEKAVELDANNLEAYVSLAVSYINDGYDLAAHTTLLRLLARSHPHIASSGEFPALPDQDTNPWARLNYVRDLYLRAAREDAAEGRMDPDVQVALGILFYSSSSYDQAVDCFEAALKVRPDDWSLWNRLGATLANGGKPEMAIDAYQRALELRPSFTRAIYNLSVSCLNLGAHHEAAEHLLTALSMQRSQPIPELPDAERANIIQQNPGESEDLWKTLRSTLVLMDRFELAALCNPGQSFEPFRKAGFEF</sequence>
<dbReference type="PANTHER" id="PTHR10130:SF9">
    <property type="entry name" value="PEROXISOMAL TARGETING SIGNAL RECEPTOR"/>
    <property type="match status" value="1"/>
</dbReference>
<comment type="subcellular location">
    <subcellularLocation>
        <location evidence="1">Cytoplasm</location>
    </subcellularLocation>
</comment>
<dbReference type="InterPro" id="IPR019734">
    <property type="entry name" value="TPR_rpt"/>
</dbReference>
<dbReference type="PANTHER" id="PTHR10130">
    <property type="entry name" value="PEROXISOMAL TARGETING SIGNAL 1 RECEPTOR PEX5"/>
    <property type="match status" value="1"/>
</dbReference>
<evidence type="ECO:0000256" key="1">
    <source>
        <dbReference type="ARBA" id="ARBA00004496"/>
    </source>
</evidence>
<dbReference type="GO" id="GO:0005778">
    <property type="term" value="C:peroxisomal membrane"/>
    <property type="evidence" value="ECO:0007669"/>
    <property type="project" value="TreeGrafter"/>
</dbReference>
<dbReference type="PROSITE" id="PS50005">
    <property type="entry name" value="TPR"/>
    <property type="match status" value="3"/>
</dbReference>
<evidence type="ECO:0000256" key="6">
    <source>
        <dbReference type="PROSITE-ProRule" id="PRU00339"/>
    </source>
</evidence>
<feature type="region of interest" description="Disordered" evidence="7">
    <location>
        <begin position="203"/>
        <end position="224"/>
    </location>
</feature>
<evidence type="ECO:0000256" key="2">
    <source>
        <dbReference type="ARBA" id="ARBA00005348"/>
    </source>
</evidence>
<evidence type="ECO:0000313" key="9">
    <source>
        <dbReference type="Proteomes" id="UP001219933"/>
    </source>
</evidence>
<dbReference type="GO" id="GO:0005829">
    <property type="term" value="C:cytosol"/>
    <property type="evidence" value="ECO:0007669"/>
    <property type="project" value="TreeGrafter"/>
</dbReference>
<keyword evidence="4" id="KW-0677">Repeat</keyword>
<feature type="repeat" description="TPR" evidence="6">
    <location>
        <begin position="499"/>
        <end position="532"/>
    </location>
</feature>
<dbReference type="EMBL" id="CP119879">
    <property type="protein sequence ID" value="WFD35728.1"/>
    <property type="molecule type" value="Genomic_DNA"/>
</dbReference>
<feature type="repeat" description="TPR" evidence="6">
    <location>
        <begin position="533"/>
        <end position="566"/>
    </location>
</feature>
<accession>A0AAF0J700</accession>
<evidence type="ECO:0000313" key="8">
    <source>
        <dbReference type="EMBL" id="WFD35728.1"/>
    </source>
</evidence>
<name>A0AAF0J700_9BASI</name>
<dbReference type="SMART" id="SM00028">
    <property type="entry name" value="TPR"/>
    <property type="match status" value="4"/>
</dbReference>
<protein>
    <submittedName>
        <fullName evidence="8">Peroxisomal membrane signal receptor PTS1</fullName>
    </submittedName>
</protein>